<keyword evidence="2" id="KW-1185">Reference proteome</keyword>
<protein>
    <submittedName>
        <fullName evidence="1">Uncharacterized protein</fullName>
    </submittedName>
</protein>
<evidence type="ECO:0000313" key="2">
    <source>
        <dbReference type="Proteomes" id="UP001374535"/>
    </source>
</evidence>
<dbReference type="EMBL" id="CP144699">
    <property type="protein sequence ID" value="WVZ17992.1"/>
    <property type="molecule type" value="Genomic_DNA"/>
</dbReference>
<accession>A0AAQ3P080</accession>
<gene>
    <name evidence="1" type="ORF">V8G54_005314</name>
</gene>
<evidence type="ECO:0000313" key="1">
    <source>
        <dbReference type="EMBL" id="WVZ17992.1"/>
    </source>
</evidence>
<reference evidence="1 2" key="1">
    <citation type="journal article" date="2023" name="Life. Sci Alliance">
        <title>Evolutionary insights into 3D genome organization and epigenetic landscape of Vigna mungo.</title>
        <authorList>
            <person name="Junaid A."/>
            <person name="Singh B."/>
            <person name="Bhatia S."/>
        </authorList>
    </citation>
    <scope>NUCLEOTIDE SEQUENCE [LARGE SCALE GENOMIC DNA]</scope>
    <source>
        <strain evidence="1">Urdbean</strain>
    </source>
</reference>
<dbReference type="AlphaFoldDB" id="A0AAQ3P080"/>
<proteinExistence type="predicted"/>
<organism evidence="1 2">
    <name type="scientific">Vigna mungo</name>
    <name type="common">Black gram</name>
    <name type="synonym">Phaseolus mungo</name>
    <dbReference type="NCBI Taxonomy" id="3915"/>
    <lineage>
        <taxon>Eukaryota</taxon>
        <taxon>Viridiplantae</taxon>
        <taxon>Streptophyta</taxon>
        <taxon>Embryophyta</taxon>
        <taxon>Tracheophyta</taxon>
        <taxon>Spermatophyta</taxon>
        <taxon>Magnoliopsida</taxon>
        <taxon>eudicotyledons</taxon>
        <taxon>Gunneridae</taxon>
        <taxon>Pentapetalae</taxon>
        <taxon>rosids</taxon>
        <taxon>fabids</taxon>
        <taxon>Fabales</taxon>
        <taxon>Fabaceae</taxon>
        <taxon>Papilionoideae</taxon>
        <taxon>50 kb inversion clade</taxon>
        <taxon>NPAAA clade</taxon>
        <taxon>indigoferoid/millettioid clade</taxon>
        <taxon>Phaseoleae</taxon>
        <taxon>Vigna</taxon>
    </lineage>
</organism>
<sequence>MFINQFSICRPISKEDDVREKCTSSNGTKTKGVMPLLCETAGTSGLCVSSSCHPSTTPRMSSSGTLASLLFTPLVTSDIKSIRLLAPAVVPLILYRTQQKHIVKGKSNSYFQ</sequence>
<dbReference type="Proteomes" id="UP001374535">
    <property type="component" value="Chromosome 2"/>
</dbReference>
<name>A0AAQ3P080_VIGMU</name>